<dbReference type="PROSITE" id="PS51257">
    <property type="entry name" value="PROKAR_LIPOPROTEIN"/>
    <property type="match status" value="1"/>
</dbReference>
<accession>A0A090BUV5</accession>
<dbReference type="STRING" id="40754.THII_1469"/>
<dbReference type="Gene3D" id="3.30.2010.10">
    <property type="entry name" value="Metalloproteases ('zincins'), catalytic domain"/>
    <property type="match status" value="1"/>
</dbReference>
<dbReference type="CDD" id="cd07331">
    <property type="entry name" value="M48C_Oma1_like"/>
    <property type="match status" value="1"/>
</dbReference>
<dbReference type="InterPro" id="IPR051156">
    <property type="entry name" value="Mito/Outer_Membr_Metalloprot"/>
</dbReference>
<proteinExistence type="predicted"/>
<evidence type="ECO:0000256" key="1">
    <source>
        <dbReference type="ARBA" id="ARBA00001947"/>
    </source>
</evidence>
<evidence type="ECO:0000256" key="3">
    <source>
        <dbReference type="ARBA" id="ARBA00022723"/>
    </source>
</evidence>
<dbReference type="Pfam" id="PF01435">
    <property type="entry name" value="Peptidase_M48"/>
    <property type="match status" value="1"/>
</dbReference>
<dbReference type="GO" id="GO:0004222">
    <property type="term" value="F:metalloendopeptidase activity"/>
    <property type="evidence" value="ECO:0007669"/>
    <property type="project" value="InterPro"/>
</dbReference>
<protein>
    <submittedName>
        <fullName evidence="8">Peptidase M48</fullName>
    </submittedName>
</protein>
<dbReference type="PANTHER" id="PTHR22726">
    <property type="entry name" value="METALLOENDOPEPTIDASE OMA1"/>
    <property type="match status" value="1"/>
</dbReference>
<sequence length="474" mass="53200">MKISVLTIITLLLTSCVTSPLGRPQLVFMSADKMNKMGISTFDDFKKEQPILDNQIVHQYVACVANAIVAEIGNQLTDPKAASAFQSTSWETVVFLDKDPNAFALPGGKIGVHTGLFQVADNPDRLATVIGHEVAHVLSQHANERLSQQTAVDIGLELVDIIADTRQSANGDLLKGVLGLGSQFGILLPYSRLHEKEADLLGLQLMARAGFDPKESIVLWQKMSQLNKEKPFEFFSTHPADETRIAGLNEVMPTAWQLYQQAQAQHKKPNCQVPANLNDLLSAPPQEESAELEDTTDLDPQLLEPIEGISFEQWAKINNALLYFEGKETMALKPVNLTPEQHDRISAAWTNRMKEDKTFSLTKVYTYQFFNASQGRFAYFGKEVAQAFHDGKDPTSTPAISLEKWVEIRHFVSALPKSKQKNLSKQLQDNYGFSFYEWNILDNWWSRKVFGAAERGDYTLLKQMQKYDSKTSKI</sequence>
<dbReference type="HOGENOM" id="CLU_576085_0_0_6"/>
<keyword evidence="6" id="KW-0482">Metalloprotease</keyword>
<keyword evidence="9" id="KW-1185">Reference proteome</keyword>
<evidence type="ECO:0000313" key="9">
    <source>
        <dbReference type="Proteomes" id="UP000031623"/>
    </source>
</evidence>
<dbReference type="PANTHER" id="PTHR22726:SF24">
    <property type="entry name" value="M48 FAMILY METALLOPEPTIDASE"/>
    <property type="match status" value="1"/>
</dbReference>
<comment type="cofactor">
    <cofactor evidence="1">
        <name>Zn(2+)</name>
        <dbReference type="ChEBI" id="CHEBI:29105"/>
    </cofactor>
</comment>
<dbReference type="EMBL" id="AP014633">
    <property type="protein sequence ID" value="BAP55766.1"/>
    <property type="molecule type" value="Genomic_DNA"/>
</dbReference>
<evidence type="ECO:0000256" key="4">
    <source>
        <dbReference type="ARBA" id="ARBA00022801"/>
    </source>
</evidence>
<gene>
    <name evidence="8" type="ORF">THII_1469</name>
</gene>
<reference evidence="8" key="1">
    <citation type="journal article" date="2014" name="ISME J.">
        <title>Ecophysiology of Thioploca ingrica as revealed by the complete genome sequence supplemented with proteomic evidence.</title>
        <authorList>
            <person name="Kojima H."/>
            <person name="Ogura Y."/>
            <person name="Yamamoto N."/>
            <person name="Togashi T."/>
            <person name="Mori H."/>
            <person name="Watanabe T."/>
            <person name="Nemoto F."/>
            <person name="Kurokawa K."/>
            <person name="Hayashi T."/>
            <person name="Fukui M."/>
        </authorList>
    </citation>
    <scope>NUCLEOTIDE SEQUENCE [LARGE SCALE GENOMIC DNA]</scope>
</reference>
<evidence type="ECO:0000313" key="8">
    <source>
        <dbReference type="EMBL" id="BAP55766.1"/>
    </source>
</evidence>
<dbReference type="AlphaFoldDB" id="A0A090BUV5"/>
<dbReference type="OrthoDB" id="9810445at2"/>
<dbReference type="KEGG" id="tig:THII_1469"/>
<evidence type="ECO:0000256" key="6">
    <source>
        <dbReference type="ARBA" id="ARBA00023049"/>
    </source>
</evidence>
<dbReference type="GO" id="GO:0016020">
    <property type="term" value="C:membrane"/>
    <property type="evidence" value="ECO:0007669"/>
    <property type="project" value="TreeGrafter"/>
</dbReference>
<dbReference type="GO" id="GO:0051603">
    <property type="term" value="P:proteolysis involved in protein catabolic process"/>
    <property type="evidence" value="ECO:0007669"/>
    <property type="project" value="TreeGrafter"/>
</dbReference>
<keyword evidence="3" id="KW-0479">Metal-binding</keyword>
<evidence type="ECO:0000256" key="2">
    <source>
        <dbReference type="ARBA" id="ARBA00022670"/>
    </source>
</evidence>
<dbReference type="GO" id="GO:0046872">
    <property type="term" value="F:metal ion binding"/>
    <property type="evidence" value="ECO:0007669"/>
    <property type="project" value="UniProtKB-KW"/>
</dbReference>
<dbReference type="Proteomes" id="UP000031623">
    <property type="component" value="Chromosome"/>
</dbReference>
<keyword evidence="4" id="KW-0378">Hydrolase</keyword>
<evidence type="ECO:0000259" key="7">
    <source>
        <dbReference type="Pfam" id="PF01435"/>
    </source>
</evidence>
<keyword evidence="5" id="KW-0862">Zinc</keyword>
<keyword evidence="2" id="KW-0645">Protease</keyword>
<evidence type="ECO:0000256" key="5">
    <source>
        <dbReference type="ARBA" id="ARBA00022833"/>
    </source>
</evidence>
<organism evidence="8 9">
    <name type="scientific">Thioploca ingrica</name>
    <dbReference type="NCBI Taxonomy" id="40754"/>
    <lineage>
        <taxon>Bacteria</taxon>
        <taxon>Pseudomonadati</taxon>
        <taxon>Pseudomonadota</taxon>
        <taxon>Gammaproteobacteria</taxon>
        <taxon>Thiotrichales</taxon>
        <taxon>Thiotrichaceae</taxon>
        <taxon>Thioploca</taxon>
    </lineage>
</organism>
<name>A0A090BUV5_9GAMM</name>
<feature type="domain" description="Peptidase M48" evidence="7">
    <location>
        <begin position="71"/>
        <end position="250"/>
    </location>
</feature>
<dbReference type="InterPro" id="IPR001915">
    <property type="entry name" value="Peptidase_M48"/>
</dbReference>